<evidence type="ECO:0000313" key="2">
    <source>
        <dbReference type="Proteomes" id="UP000507470"/>
    </source>
</evidence>
<dbReference type="Proteomes" id="UP000507470">
    <property type="component" value="Unassembled WGS sequence"/>
</dbReference>
<keyword evidence="2" id="KW-1185">Reference proteome</keyword>
<dbReference type="AlphaFoldDB" id="A0A6J8BWT7"/>
<evidence type="ECO:0000313" key="1">
    <source>
        <dbReference type="EMBL" id="CAC5388473.1"/>
    </source>
</evidence>
<gene>
    <name evidence="1" type="ORF">MCOR_23733</name>
</gene>
<accession>A0A6J8BWT7</accession>
<dbReference type="OrthoDB" id="6071489at2759"/>
<organism evidence="1 2">
    <name type="scientific">Mytilus coruscus</name>
    <name type="common">Sea mussel</name>
    <dbReference type="NCBI Taxonomy" id="42192"/>
    <lineage>
        <taxon>Eukaryota</taxon>
        <taxon>Metazoa</taxon>
        <taxon>Spiralia</taxon>
        <taxon>Lophotrochozoa</taxon>
        <taxon>Mollusca</taxon>
        <taxon>Bivalvia</taxon>
        <taxon>Autobranchia</taxon>
        <taxon>Pteriomorphia</taxon>
        <taxon>Mytilida</taxon>
        <taxon>Mytiloidea</taxon>
        <taxon>Mytilidae</taxon>
        <taxon>Mytilinae</taxon>
        <taxon>Mytilus</taxon>
    </lineage>
</organism>
<sequence length="240" mass="27210">MMHSGITRPLSGDAFRHHTASTRIFVRLKMFSDQLLIMMNNKRKKMNLTEQMFQELFLSFVRIFELIIIDNKNLQSYEMTVGKETVISEPDAVICQFFPADVLAFTEKVIAVVEVKKEYSRGISETTERRTRSGDKTSSMIGHIDSSLKGQHTGEMIAALPSSVFGLNGVYGLIVQGTKVTVVSFRASGQFWEQLQNGNVKNAHAIVRYSPEYNILTKQGRSQLMNIFLGMKMLLQNLEM</sequence>
<proteinExistence type="predicted"/>
<protein>
    <submittedName>
        <fullName evidence="1">Uncharacterized protein</fullName>
    </submittedName>
</protein>
<name>A0A6J8BWT7_MYTCO</name>
<dbReference type="EMBL" id="CACVKT020004166">
    <property type="protein sequence ID" value="CAC5388473.1"/>
    <property type="molecule type" value="Genomic_DNA"/>
</dbReference>
<reference evidence="1 2" key="1">
    <citation type="submission" date="2020-06" db="EMBL/GenBank/DDBJ databases">
        <authorList>
            <person name="Li R."/>
            <person name="Bekaert M."/>
        </authorList>
    </citation>
    <scope>NUCLEOTIDE SEQUENCE [LARGE SCALE GENOMIC DNA]</scope>
    <source>
        <strain evidence="2">wild</strain>
    </source>
</reference>